<comment type="caution">
    <text evidence="1">The sequence shown here is derived from an EMBL/GenBank/DDBJ whole genome shotgun (WGS) entry which is preliminary data.</text>
</comment>
<name>A0ACB9NAB4_BAUVA</name>
<accession>A0ACB9NAB4</accession>
<gene>
    <name evidence="1" type="ORF">L6164_017051</name>
</gene>
<reference evidence="1 2" key="1">
    <citation type="journal article" date="2022" name="DNA Res.">
        <title>Chromosomal-level genome assembly of the orchid tree Bauhinia variegata (Leguminosae; Cercidoideae) supports the allotetraploid origin hypothesis of Bauhinia.</title>
        <authorList>
            <person name="Zhong Y."/>
            <person name="Chen Y."/>
            <person name="Zheng D."/>
            <person name="Pang J."/>
            <person name="Liu Y."/>
            <person name="Luo S."/>
            <person name="Meng S."/>
            <person name="Qian L."/>
            <person name="Wei D."/>
            <person name="Dai S."/>
            <person name="Zhou R."/>
        </authorList>
    </citation>
    <scope>NUCLEOTIDE SEQUENCE [LARGE SCALE GENOMIC DNA]</scope>
    <source>
        <strain evidence="1">BV-YZ2020</strain>
    </source>
</reference>
<dbReference type="Proteomes" id="UP000828941">
    <property type="component" value="Chromosome 7"/>
</dbReference>
<dbReference type="EMBL" id="CM039432">
    <property type="protein sequence ID" value="KAI4332116.1"/>
    <property type="molecule type" value="Genomic_DNA"/>
</dbReference>
<evidence type="ECO:0000313" key="2">
    <source>
        <dbReference type="Proteomes" id="UP000828941"/>
    </source>
</evidence>
<proteinExistence type="predicted"/>
<organism evidence="1 2">
    <name type="scientific">Bauhinia variegata</name>
    <name type="common">Purple orchid tree</name>
    <name type="synonym">Phanera variegata</name>
    <dbReference type="NCBI Taxonomy" id="167791"/>
    <lineage>
        <taxon>Eukaryota</taxon>
        <taxon>Viridiplantae</taxon>
        <taxon>Streptophyta</taxon>
        <taxon>Embryophyta</taxon>
        <taxon>Tracheophyta</taxon>
        <taxon>Spermatophyta</taxon>
        <taxon>Magnoliopsida</taxon>
        <taxon>eudicotyledons</taxon>
        <taxon>Gunneridae</taxon>
        <taxon>Pentapetalae</taxon>
        <taxon>rosids</taxon>
        <taxon>fabids</taxon>
        <taxon>Fabales</taxon>
        <taxon>Fabaceae</taxon>
        <taxon>Cercidoideae</taxon>
        <taxon>Cercideae</taxon>
        <taxon>Bauhiniinae</taxon>
        <taxon>Bauhinia</taxon>
    </lineage>
</organism>
<evidence type="ECO:0000313" key="1">
    <source>
        <dbReference type="EMBL" id="KAI4332116.1"/>
    </source>
</evidence>
<keyword evidence="2" id="KW-1185">Reference proteome</keyword>
<protein>
    <submittedName>
        <fullName evidence="1">Uncharacterized protein</fullName>
    </submittedName>
</protein>
<sequence>MALTWELLVVVNVMALMFCSFSVPTASLTKFNHIVREHELQQLRRNLLANGLALTPPMGYVCMSLQYYHEYDLQSYLVLLFSSFLFKLDLFLRSVQISLLLLSYSLFS</sequence>